<dbReference type="EMBL" id="JBHUNP010000001">
    <property type="protein sequence ID" value="MFD2648905.1"/>
    <property type="molecule type" value="Genomic_DNA"/>
</dbReference>
<gene>
    <name evidence="9" type="ORF">ACFSX5_14035</name>
</gene>
<keyword evidence="10" id="KW-1185">Reference proteome</keyword>
<dbReference type="SUPFAM" id="SSF46626">
    <property type="entry name" value="Cytochrome c"/>
    <property type="match status" value="3"/>
</dbReference>
<feature type="domain" description="Cytochrome c" evidence="8">
    <location>
        <begin position="82"/>
        <end position="168"/>
    </location>
</feature>
<evidence type="ECO:0000256" key="7">
    <source>
        <dbReference type="SAM" id="Phobius"/>
    </source>
</evidence>
<dbReference type="Gene3D" id="1.10.760.10">
    <property type="entry name" value="Cytochrome c-like domain"/>
    <property type="match status" value="3"/>
</dbReference>
<dbReference type="InterPro" id="IPR036909">
    <property type="entry name" value="Cyt_c-like_dom_sf"/>
</dbReference>
<evidence type="ECO:0000313" key="9">
    <source>
        <dbReference type="EMBL" id="MFD2648905.1"/>
    </source>
</evidence>
<keyword evidence="7" id="KW-0472">Membrane</keyword>
<dbReference type="InterPro" id="IPR050597">
    <property type="entry name" value="Cytochrome_c_Oxidase_Subunit"/>
</dbReference>
<keyword evidence="4" id="KW-0249">Electron transport</keyword>
<evidence type="ECO:0000256" key="2">
    <source>
        <dbReference type="ARBA" id="ARBA00022617"/>
    </source>
</evidence>
<keyword evidence="7" id="KW-0812">Transmembrane</keyword>
<organism evidence="9 10">
    <name type="scientific">Devosia albogilva</name>
    <dbReference type="NCBI Taxonomy" id="429726"/>
    <lineage>
        <taxon>Bacteria</taxon>
        <taxon>Pseudomonadati</taxon>
        <taxon>Pseudomonadota</taxon>
        <taxon>Alphaproteobacteria</taxon>
        <taxon>Hyphomicrobiales</taxon>
        <taxon>Devosiaceae</taxon>
        <taxon>Devosia</taxon>
    </lineage>
</organism>
<evidence type="ECO:0000313" key="10">
    <source>
        <dbReference type="Proteomes" id="UP001597521"/>
    </source>
</evidence>
<sequence length="359" mass="38956">MPEPKLGVDHPLSRAQRLGIAALFVLGAMAISGGAFILSGIYNIGASRDHWSVTNFLITILRDRSISFAAGSIPVPDLDDPDLYLLGQEHFRGACTGCHGLPGGQINPVYQNMLPQPPDLTGAFHDYSANEIFWIVYNGLKYTGMPAWPADGRTDEVWSVVAFLQRLHIEGPGSYAQGGEATALTNCARCHGDEQTGPISNLVPDLDGLSEPYLARALDEYRSELRASGIMEPLAHQMSDEELQRLAGYYAALPPPQPQTGFPAEDIELGRRIATEGVPEQRVPACDSCHSGANPQTPRLEAQSTRYMATQLDLWRHEGYRDVSAQGSLMAQAVRGLNESQALAVSRYYASQPVPEAAP</sequence>
<evidence type="ECO:0000259" key="8">
    <source>
        <dbReference type="PROSITE" id="PS51007"/>
    </source>
</evidence>
<keyword evidence="3 6" id="KW-0479">Metal-binding</keyword>
<evidence type="ECO:0000256" key="5">
    <source>
        <dbReference type="ARBA" id="ARBA00023004"/>
    </source>
</evidence>
<feature type="domain" description="Cytochrome c" evidence="8">
    <location>
        <begin position="265"/>
        <end position="353"/>
    </location>
</feature>
<evidence type="ECO:0000256" key="4">
    <source>
        <dbReference type="ARBA" id="ARBA00022982"/>
    </source>
</evidence>
<reference evidence="10" key="1">
    <citation type="journal article" date="2019" name="Int. J. Syst. Evol. Microbiol.">
        <title>The Global Catalogue of Microorganisms (GCM) 10K type strain sequencing project: providing services to taxonomists for standard genome sequencing and annotation.</title>
        <authorList>
            <consortium name="The Broad Institute Genomics Platform"/>
            <consortium name="The Broad Institute Genome Sequencing Center for Infectious Disease"/>
            <person name="Wu L."/>
            <person name="Ma J."/>
        </authorList>
    </citation>
    <scope>NUCLEOTIDE SEQUENCE [LARGE SCALE GENOMIC DNA]</scope>
    <source>
        <strain evidence="10">CCM 7427</strain>
    </source>
</reference>
<feature type="domain" description="Cytochrome c" evidence="8">
    <location>
        <begin position="173"/>
        <end position="254"/>
    </location>
</feature>
<dbReference type="Pfam" id="PF13442">
    <property type="entry name" value="Cytochrome_CBB3"/>
    <property type="match status" value="2"/>
</dbReference>
<evidence type="ECO:0000256" key="3">
    <source>
        <dbReference type="ARBA" id="ARBA00022723"/>
    </source>
</evidence>
<dbReference type="PROSITE" id="PS51007">
    <property type="entry name" value="CYTC"/>
    <property type="match status" value="3"/>
</dbReference>
<dbReference type="Proteomes" id="UP001597521">
    <property type="component" value="Unassembled WGS sequence"/>
</dbReference>
<dbReference type="PANTHER" id="PTHR33751:SF9">
    <property type="entry name" value="CYTOCHROME C4"/>
    <property type="match status" value="1"/>
</dbReference>
<accession>A0ABW5QMI7</accession>
<name>A0ABW5QMI7_9HYPH</name>
<dbReference type="PANTHER" id="PTHR33751">
    <property type="entry name" value="CBB3-TYPE CYTOCHROME C OXIDASE SUBUNIT FIXP"/>
    <property type="match status" value="1"/>
</dbReference>
<dbReference type="InterPro" id="IPR009056">
    <property type="entry name" value="Cyt_c-like_dom"/>
</dbReference>
<keyword evidence="5 6" id="KW-0408">Iron</keyword>
<evidence type="ECO:0000256" key="1">
    <source>
        <dbReference type="ARBA" id="ARBA00022448"/>
    </source>
</evidence>
<evidence type="ECO:0000256" key="6">
    <source>
        <dbReference type="PROSITE-ProRule" id="PRU00433"/>
    </source>
</evidence>
<keyword evidence="2 6" id="KW-0349">Heme</keyword>
<feature type="transmembrane region" description="Helical" evidence="7">
    <location>
        <begin position="20"/>
        <end position="42"/>
    </location>
</feature>
<comment type="caution">
    <text evidence="9">The sequence shown here is derived from an EMBL/GenBank/DDBJ whole genome shotgun (WGS) entry which is preliminary data.</text>
</comment>
<keyword evidence="1" id="KW-0813">Transport</keyword>
<keyword evidence="7" id="KW-1133">Transmembrane helix</keyword>
<dbReference type="RefSeq" id="WP_386834257.1">
    <property type="nucleotide sequence ID" value="NZ_JBHUNP010000001.1"/>
</dbReference>
<protein>
    <submittedName>
        <fullName evidence="9">C-type cytochrome</fullName>
    </submittedName>
</protein>
<proteinExistence type="predicted"/>